<evidence type="ECO:0000256" key="6">
    <source>
        <dbReference type="ARBA" id="ARBA00022729"/>
    </source>
</evidence>
<evidence type="ECO:0000256" key="4">
    <source>
        <dbReference type="ARBA" id="ARBA00022540"/>
    </source>
</evidence>
<keyword evidence="15" id="KW-1185">Reference proteome</keyword>
<dbReference type="InterPro" id="IPR037518">
    <property type="entry name" value="MPN"/>
</dbReference>
<comment type="similarity">
    <text evidence="2 11">Belongs to the GMC oxidoreductase family.</text>
</comment>
<evidence type="ECO:0000256" key="11">
    <source>
        <dbReference type="RuleBase" id="RU003968"/>
    </source>
</evidence>
<evidence type="ECO:0000259" key="13">
    <source>
        <dbReference type="PROSITE" id="PS50249"/>
    </source>
</evidence>
<evidence type="ECO:0000256" key="8">
    <source>
        <dbReference type="ARBA" id="ARBA00022917"/>
    </source>
</evidence>
<keyword evidence="8 10" id="KW-0648">Protein biosynthesis</keyword>
<dbReference type="InterPro" id="IPR000555">
    <property type="entry name" value="JAMM/MPN+_dom"/>
</dbReference>
<dbReference type="GO" id="GO:0005852">
    <property type="term" value="C:eukaryotic translation initiation factor 3 complex"/>
    <property type="evidence" value="ECO:0007669"/>
    <property type="project" value="UniProtKB-UniRule"/>
</dbReference>
<dbReference type="GO" id="GO:0003743">
    <property type="term" value="F:translation initiation factor activity"/>
    <property type="evidence" value="ECO:0007669"/>
    <property type="project" value="UniProtKB-UniRule"/>
</dbReference>
<dbReference type="InterPro" id="IPR036188">
    <property type="entry name" value="FAD/NAD-bd_sf"/>
</dbReference>
<feature type="region of interest" description="Disordered" evidence="12">
    <location>
        <begin position="728"/>
        <end position="767"/>
    </location>
</feature>
<dbReference type="PROSITE" id="PS50249">
    <property type="entry name" value="MPN"/>
    <property type="match status" value="1"/>
</dbReference>
<dbReference type="InterPro" id="IPR012132">
    <property type="entry name" value="GMC_OxRdtase"/>
</dbReference>
<feature type="domain" description="MPN" evidence="13">
    <location>
        <begin position="866"/>
        <end position="1000"/>
    </location>
</feature>
<comment type="caution">
    <text evidence="14">The sequence shown here is derived from an EMBL/GenBank/DDBJ whole genome shotgun (WGS) entry which is preliminary data.</text>
</comment>
<dbReference type="GO" id="GO:0031369">
    <property type="term" value="F:translation initiation factor binding"/>
    <property type="evidence" value="ECO:0007669"/>
    <property type="project" value="InterPro"/>
</dbReference>
<comment type="subunit">
    <text evidence="10">Component of the eukaryotic translation initiation factor 3 (eIF-3) complex.</text>
</comment>
<keyword evidence="3 10" id="KW-0963">Cytoplasm</keyword>
<comment type="cofactor">
    <cofactor evidence="1">
        <name>FAD</name>
        <dbReference type="ChEBI" id="CHEBI:57692"/>
    </cofactor>
</comment>
<evidence type="ECO:0000256" key="1">
    <source>
        <dbReference type="ARBA" id="ARBA00001974"/>
    </source>
</evidence>
<dbReference type="SMART" id="SM00232">
    <property type="entry name" value="JAB_MPN"/>
    <property type="match status" value="1"/>
</dbReference>
<dbReference type="InterPro" id="IPR024969">
    <property type="entry name" value="EIF3F/CSN6-like_C"/>
</dbReference>
<dbReference type="PANTHER" id="PTHR11552:SF201">
    <property type="entry name" value="GLUCOSE-METHANOL-CHOLINE OXIDOREDUCTASE N-TERMINAL DOMAIN-CONTAINING PROTEIN"/>
    <property type="match status" value="1"/>
</dbReference>
<dbReference type="GO" id="GO:0001732">
    <property type="term" value="P:formation of cytoplasmic translation initiation complex"/>
    <property type="evidence" value="ECO:0007669"/>
    <property type="project" value="UniProtKB-UniRule"/>
</dbReference>
<dbReference type="InterPro" id="IPR031824">
    <property type="entry name" value="RNF220_mid"/>
</dbReference>
<comment type="subcellular location">
    <subcellularLocation>
        <location evidence="10">Cytoplasm</location>
    </subcellularLocation>
</comment>
<dbReference type="InterPro" id="IPR000172">
    <property type="entry name" value="GMC_OxRdtase_N"/>
</dbReference>
<dbReference type="Gene3D" id="3.40.140.10">
    <property type="entry name" value="Cytidine Deaminase, domain 2"/>
    <property type="match status" value="1"/>
</dbReference>
<evidence type="ECO:0000256" key="10">
    <source>
        <dbReference type="HAMAP-Rule" id="MF_03005"/>
    </source>
</evidence>
<dbReference type="Pfam" id="PF05199">
    <property type="entry name" value="GMC_oxred_C"/>
    <property type="match status" value="1"/>
</dbReference>
<evidence type="ECO:0000256" key="12">
    <source>
        <dbReference type="SAM" id="MobiDB-lite"/>
    </source>
</evidence>
<name>A0A1M2VCV3_TRAPU</name>
<protein>
    <recommendedName>
        <fullName evidence="10">Eukaryotic translation initiation factor 3 subunit F</fullName>
        <shortName evidence="10">eIF3f</shortName>
    </recommendedName>
</protein>
<dbReference type="PROSITE" id="PS00624">
    <property type="entry name" value="GMC_OXRED_2"/>
    <property type="match status" value="1"/>
</dbReference>
<keyword evidence="6" id="KW-0732">Signal</keyword>
<dbReference type="Pfam" id="PF01398">
    <property type="entry name" value="JAB"/>
    <property type="match status" value="1"/>
</dbReference>
<comment type="similarity">
    <text evidence="10">Belongs to the eIF-3 subunit F family.</text>
</comment>
<dbReference type="GO" id="GO:0050660">
    <property type="term" value="F:flavin adenine dinucleotide binding"/>
    <property type="evidence" value="ECO:0007669"/>
    <property type="project" value="InterPro"/>
</dbReference>
<dbReference type="STRING" id="154538.A0A1M2VCV3"/>
<sequence length="1137" mass="125501">MSTTTIDDIKDKTFDYVTAGLTLAARLSEDPQNLVLVLEAGEANIGDMALLRPASYGSHFGKQEYSWNHETTKQKLTGDSAHMWHRGKGLGGSSGINFLCWTKPPRQDIDDFERLGNPGWNWSNFERYIHRTEGFVPPKEDVQQSMKMKFDTWNMGTSGPLAIAYPATIDQSELKVQEAFYLPYKDRSNFTVLVSAHVNRVLPASDDSSQFVAQSVEFEHKGQVYTVHAKKDIILSAGTLKSPQLLELSGIGNPNILRKIGIPTKVDLPGVGSNVQEHMNVAISFELRDDVEFDTMDLLADPAVLEKHIELHSTGTGIFTTGIVGFAFAKLGEITPRANEIFQAAEHKMMKNGNSYPPGLLEQYKISLERLKDGVGCEFISFPGMCSQPNPPEKGKRYVSFYAATNHTFSRGTIHAASKDPAVDAEFDPRYFDEEVDLQVWVEMVKFARGLRNIAPLKDMTTKELNPGPEVQTDEEIVGWIKKVMSTTWPKRAETRKCPICDEPIPLRLLSKHAALESERLEEIVRSIGSTEVLGEAEPDDGLSARARRSALKARQSMKPGSSSMAEATIEDTMKTLRMLKRHRKQRHQKLRELTREEEDEDWWGGHRRGEGGEGEGTQCPVCNKIVRGDTDVVEAHVDSCLAHMRITSEQDGHRRSGRGSAEVDADFDIDVEGESMIHGVMEGVSFRGTGFDIPNRTIQDVDEDIDIDGEDEAVFGVAQFTEEDILGSTTEPPAESMSDAGTDADVDVDDASAGGAEQVSKEAKSLRTSVEEGKVVRRHVEEAKRTMEEVMGVSETEQVDLAVELARRKGDPTALIRALENKVQLLVSTTSSPSVVSWLTSPAGINEGVFVNIVAMSHLRTPTSVTVHPVALFSILDHFLRRNDTQERVIGTLLGTRSENGEVEVRSSFAVLHSETEEQVAVDMEYHHTMYDLHHKVSPKEVIVGWYSTGSNLNTYSALIQNFYTQETTPHQAIHLAVNTGVEEGQQAGVKAFVGSPVGVNPKPENCVFVPIPCELRFNDAERSGLDLLTSTPANPANATFTNPASDLELLERSLQEVSDMLDRVLAYVQSVLSGEVKGDSAIGRYLMDALGPSTEDLEKGEFNSHLQDTLMVSYLANLVRSQAEVSARLALVKAS</sequence>
<accession>A0A1M2VCV3</accession>
<dbReference type="Pfam" id="PF13012">
    <property type="entry name" value="MitMem_reg"/>
    <property type="match status" value="1"/>
</dbReference>
<reference evidence="14 15" key="1">
    <citation type="submission" date="2016-10" db="EMBL/GenBank/DDBJ databases">
        <title>Genome sequence of the basidiomycete white-rot fungus Trametes pubescens.</title>
        <authorList>
            <person name="Makela M.R."/>
            <person name="Granchi Z."/>
            <person name="Peng M."/>
            <person name="De Vries R.P."/>
            <person name="Grigoriev I."/>
            <person name="Riley R."/>
            <person name="Hilden K."/>
        </authorList>
    </citation>
    <scope>NUCLEOTIDE SEQUENCE [LARGE SCALE GENOMIC DNA]</scope>
    <source>
        <strain evidence="14 15">FBCC735</strain>
    </source>
</reference>
<keyword evidence="7 11" id="KW-0274">FAD</keyword>
<evidence type="ECO:0000256" key="5">
    <source>
        <dbReference type="ARBA" id="ARBA00022630"/>
    </source>
</evidence>
<dbReference type="SUPFAM" id="SSF54373">
    <property type="entry name" value="FAD-linked reductases, C-terminal domain"/>
    <property type="match status" value="1"/>
</dbReference>
<dbReference type="Pfam" id="PF00732">
    <property type="entry name" value="GMC_oxred_N"/>
    <property type="match status" value="2"/>
</dbReference>
<evidence type="ECO:0000256" key="7">
    <source>
        <dbReference type="ARBA" id="ARBA00022827"/>
    </source>
</evidence>
<evidence type="ECO:0000313" key="14">
    <source>
        <dbReference type="EMBL" id="OJT05367.1"/>
    </source>
</evidence>
<keyword evidence="9" id="KW-0560">Oxidoreductase</keyword>
<dbReference type="GO" id="GO:0033290">
    <property type="term" value="C:eukaryotic 48S preinitiation complex"/>
    <property type="evidence" value="ECO:0007669"/>
    <property type="project" value="UniProtKB-UniRule"/>
</dbReference>
<dbReference type="PANTHER" id="PTHR11552">
    <property type="entry name" value="GLUCOSE-METHANOL-CHOLINE GMC OXIDOREDUCTASE"/>
    <property type="match status" value="1"/>
</dbReference>
<gene>
    <name evidence="14" type="ORF">TRAPUB_3808</name>
</gene>
<dbReference type="GO" id="GO:0016282">
    <property type="term" value="C:eukaryotic 43S preinitiation complex"/>
    <property type="evidence" value="ECO:0007669"/>
    <property type="project" value="UniProtKB-UniRule"/>
</dbReference>
<keyword evidence="5 11" id="KW-0285">Flavoprotein</keyword>
<evidence type="ECO:0000256" key="2">
    <source>
        <dbReference type="ARBA" id="ARBA00010790"/>
    </source>
</evidence>
<proteinExistence type="inferred from homology"/>
<evidence type="ECO:0000313" key="15">
    <source>
        <dbReference type="Proteomes" id="UP000184267"/>
    </source>
</evidence>
<organism evidence="14 15">
    <name type="scientific">Trametes pubescens</name>
    <name type="common">White-rot fungus</name>
    <dbReference type="NCBI Taxonomy" id="154538"/>
    <lineage>
        <taxon>Eukaryota</taxon>
        <taxon>Fungi</taxon>
        <taxon>Dikarya</taxon>
        <taxon>Basidiomycota</taxon>
        <taxon>Agaricomycotina</taxon>
        <taxon>Agaricomycetes</taxon>
        <taxon>Polyporales</taxon>
        <taxon>Polyporaceae</taxon>
        <taxon>Trametes</taxon>
    </lineage>
</organism>
<dbReference type="Proteomes" id="UP000184267">
    <property type="component" value="Unassembled WGS sequence"/>
</dbReference>
<dbReference type="InterPro" id="IPR007867">
    <property type="entry name" value="GMC_OxRtase_C"/>
</dbReference>
<dbReference type="InterPro" id="IPR027531">
    <property type="entry name" value="eIF3f"/>
</dbReference>
<dbReference type="OrthoDB" id="269227at2759"/>
<dbReference type="HAMAP" id="MF_03005">
    <property type="entry name" value="eIF3f"/>
    <property type="match status" value="1"/>
</dbReference>
<dbReference type="EMBL" id="MNAD01001463">
    <property type="protein sequence ID" value="OJT05367.1"/>
    <property type="molecule type" value="Genomic_DNA"/>
</dbReference>
<evidence type="ECO:0000256" key="9">
    <source>
        <dbReference type="ARBA" id="ARBA00023002"/>
    </source>
</evidence>
<dbReference type="SUPFAM" id="SSF51905">
    <property type="entry name" value="FAD/NAD(P)-binding domain"/>
    <property type="match status" value="1"/>
</dbReference>
<dbReference type="CDD" id="cd08064">
    <property type="entry name" value="MPN_eIF3f"/>
    <property type="match status" value="1"/>
</dbReference>
<evidence type="ECO:0000256" key="3">
    <source>
        <dbReference type="ARBA" id="ARBA00022490"/>
    </source>
</evidence>
<dbReference type="Gene3D" id="3.50.50.60">
    <property type="entry name" value="FAD/NAD(P)-binding domain"/>
    <property type="match status" value="2"/>
</dbReference>
<dbReference type="PROSITE" id="PS00623">
    <property type="entry name" value="GMC_OXRED_1"/>
    <property type="match status" value="1"/>
</dbReference>
<comment type="function">
    <text evidence="10">Component of the eukaryotic translation initiation factor 3 (eIF-3) complex, which is involved in protein synthesis of a specialized repertoire of mRNAs and, together with other initiation factors, stimulates binding of mRNA and methionyl-tRNAi to the 40S ribosome. The eIF-3 complex specifically targets and initiates translation of a subset of mRNAs involved in cell proliferation.</text>
</comment>
<dbReference type="Pfam" id="PF15926">
    <property type="entry name" value="RNF220"/>
    <property type="match status" value="1"/>
</dbReference>
<keyword evidence="4 10" id="KW-0396">Initiation factor</keyword>
<dbReference type="GO" id="GO:0008237">
    <property type="term" value="F:metallopeptidase activity"/>
    <property type="evidence" value="ECO:0007669"/>
    <property type="project" value="InterPro"/>
</dbReference>
<dbReference type="GO" id="GO:0016614">
    <property type="term" value="F:oxidoreductase activity, acting on CH-OH group of donors"/>
    <property type="evidence" value="ECO:0007669"/>
    <property type="project" value="InterPro"/>
</dbReference>
<dbReference type="AlphaFoldDB" id="A0A1M2VCV3"/>
<dbReference type="Gene3D" id="3.30.560.10">
    <property type="entry name" value="Glucose Oxidase, domain 3"/>
    <property type="match status" value="2"/>
</dbReference>